<evidence type="ECO:0000256" key="1">
    <source>
        <dbReference type="ARBA" id="ARBA00007362"/>
    </source>
</evidence>
<keyword evidence="5" id="KW-1185">Reference proteome</keyword>
<feature type="transmembrane region" description="Helical" evidence="2">
    <location>
        <begin position="97"/>
        <end position="116"/>
    </location>
</feature>
<dbReference type="EMBL" id="JAHBAY010000003">
    <property type="protein sequence ID" value="MBT0768774.1"/>
    <property type="molecule type" value="Genomic_DNA"/>
</dbReference>
<feature type="transmembrane region" description="Helical" evidence="2">
    <location>
        <begin position="244"/>
        <end position="273"/>
    </location>
</feature>
<dbReference type="Pfam" id="PF00892">
    <property type="entry name" value="EamA"/>
    <property type="match status" value="1"/>
</dbReference>
<feature type="transmembrane region" description="Helical" evidence="2">
    <location>
        <begin position="202"/>
        <end position="224"/>
    </location>
</feature>
<accession>A0ABS5TGP7</accession>
<comment type="caution">
    <text evidence="4">The sequence shown here is derived from an EMBL/GenBank/DDBJ whole genome shotgun (WGS) entry which is preliminary data.</text>
</comment>
<name>A0ABS5TGP7_9ACTN</name>
<keyword evidence="2" id="KW-1133">Transmembrane helix</keyword>
<sequence length="281" mass="27865">MTARAVVPRSVGITALLVAMAAWAGFALSTRAIGTSHLSVPEVCAVRYLTPTVLLAPWWPRAWREVRAADPLACALIAAGGGAPFFVLTALGAKLSSAGHISIVNLGAAPVLLGLFARDPARLLRPGLAVITVGIALLAIGTPGGGAGVAVLLLSATLWTLYTTAQARVSLSPLTVVLLMSAPSTVLSAPALIGLDAPGGEIALFVAAQGIGSGIVSAVAYAVAIRVLGVPATTLASALTPVLVAVLSALLFGEVLTVIACAGLVLVSTGVAVQGLGRAPA</sequence>
<comment type="similarity">
    <text evidence="1">Belongs to the EamA transporter family.</text>
</comment>
<keyword evidence="2" id="KW-0812">Transmembrane</keyword>
<proteinExistence type="inferred from homology"/>
<organism evidence="4 5">
    <name type="scientific">Kineosporia corallincola</name>
    <dbReference type="NCBI Taxonomy" id="2835133"/>
    <lineage>
        <taxon>Bacteria</taxon>
        <taxon>Bacillati</taxon>
        <taxon>Actinomycetota</taxon>
        <taxon>Actinomycetes</taxon>
        <taxon>Kineosporiales</taxon>
        <taxon>Kineosporiaceae</taxon>
        <taxon>Kineosporia</taxon>
    </lineage>
</organism>
<reference evidence="4 5" key="1">
    <citation type="submission" date="2021-05" db="EMBL/GenBank/DDBJ databases">
        <title>Kineosporia and Streptomyces sp. nov. two new marine actinobacteria isolated from Coral.</title>
        <authorList>
            <person name="Buangrab K."/>
            <person name="Sutthacheep M."/>
            <person name="Yeemin T."/>
            <person name="Harunari E."/>
            <person name="Igarashi Y."/>
            <person name="Kanchanasin P."/>
            <person name="Tanasupawat S."/>
            <person name="Phongsopitanun W."/>
        </authorList>
    </citation>
    <scope>NUCLEOTIDE SEQUENCE [LARGE SCALE GENOMIC DNA]</scope>
    <source>
        <strain evidence="4 5">J2-2</strain>
    </source>
</reference>
<evidence type="ECO:0000259" key="3">
    <source>
        <dbReference type="Pfam" id="PF00892"/>
    </source>
</evidence>
<feature type="transmembrane region" description="Helical" evidence="2">
    <location>
        <begin position="71"/>
        <end position="91"/>
    </location>
</feature>
<gene>
    <name evidence="4" type="ORF">KIH74_07545</name>
</gene>
<feature type="transmembrane region" description="Helical" evidence="2">
    <location>
        <begin position="6"/>
        <end position="28"/>
    </location>
</feature>
<feature type="domain" description="EamA" evidence="3">
    <location>
        <begin position="148"/>
        <end position="273"/>
    </location>
</feature>
<evidence type="ECO:0000313" key="4">
    <source>
        <dbReference type="EMBL" id="MBT0768774.1"/>
    </source>
</evidence>
<dbReference type="RefSeq" id="WP_214155081.1">
    <property type="nucleotide sequence ID" value="NZ_JAHBAY010000003.1"/>
</dbReference>
<evidence type="ECO:0000256" key="2">
    <source>
        <dbReference type="SAM" id="Phobius"/>
    </source>
</evidence>
<dbReference type="SUPFAM" id="SSF103481">
    <property type="entry name" value="Multidrug resistance efflux transporter EmrE"/>
    <property type="match status" value="1"/>
</dbReference>
<dbReference type="InterPro" id="IPR000620">
    <property type="entry name" value="EamA_dom"/>
</dbReference>
<dbReference type="Proteomes" id="UP001197247">
    <property type="component" value="Unassembled WGS sequence"/>
</dbReference>
<dbReference type="InterPro" id="IPR037185">
    <property type="entry name" value="EmrE-like"/>
</dbReference>
<feature type="transmembrane region" description="Helical" evidence="2">
    <location>
        <begin position="174"/>
        <end position="195"/>
    </location>
</feature>
<feature type="transmembrane region" description="Helical" evidence="2">
    <location>
        <begin position="128"/>
        <end position="154"/>
    </location>
</feature>
<keyword evidence="2" id="KW-0472">Membrane</keyword>
<evidence type="ECO:0000313" key="5">
    <source>
        <dbReference type="Proteomes" id="UP001197247"/>
    </source>
</evidence>
<protein>
    <submittedName>
        <fullName evidence="4">DMT family transporter</fullName>
    </submittedName>
</protein>